<keyword evidence="6 9" id="KW-1133">Transmembrane helix</keyword>
<dbReference type="NCBIfam" id="TIGR00916">
    <property type="entry name" value="2A0604s01"/>
    <property type="match status" value="1"/>
</dbReference>
<keyword evidence="2 9" id="KW-0813">Transport</keyword>
<feature type="domain" description="Protein export membrane protein SecD/SecF C-terminal" evidence="10">
    <location>
        <begin position="263"/>
        <end position="428"/>
    </location>
</feature>
<evidence type="ECO:0000259" key="10">
    <source>
        <dbReference type="Pfam" id="PF02355"/>
    </source>
</evidence>
<proteinExistence type="inferred from homology"/>
<feature type="transmembrane region" description="Helical" evidence="9">
    <location>
        <begin position="385"/>
        <end position="402"/>
    </location>
</feature>
<dbReference type="GO" id="GO:0065002">
    <property type="term" value="P:intracellular protein transmembrane transport"/>
    <property type="evidence" value="ECO:0007669"/>
    <property type="project" value="UniProtKB-UniRule"/>
</dbReference>
<feature type="transmembrane region" description="Helical" evidence="9">
    <location>
        <begin position="331"/>
        <end position="352"/>
    </location>
</feature>
<dbReference type="InterPro" id="IPR054384">
    <property type="entry name" value="SecDF_P1_head"/>
</dbReference>
<gene>
    <name evidence="9" type="primary">secD</name>
    <name evidence="13" type="ORF">A2196_02150</name>
</gene>
<dbReference type="InterPro" id="IPR048631">
    <property type="entry name" value="SecD_1st"/>
</dbReference>
<evidence type="ECO:0000256" key="7">
    <source>
        <dbReference type="ARBA" id="ARBA00023010"/>
    </source>
</evidence>
<dbReference type="Pfam" id="PF21760">
    <property type="entry name" value="SecD_1st"/>
    <property type="match status" value="1"/>
</dbReference>
<comment type="subcellular location">
    <subcellularLocation>
        <location evidence="1 9">Cell membrane</location>
        <topology evidence="1 9">Multi-pass membrane protein</topology>
    </subcellularLocation>
</comment>
<evidence type="ECO:0000256" key="5">
    <source>
        <dbReference type="ARBA" id="ARBA00022927"/>
    </source>
</evidence>
<evidence type="ECO:0000256" key="2">
    <source>
        <dbReference type="ARBA" id="ARBA00022448"/>
    </source>
</evidence>
<dbReference type="HAMAP" id="MF_01463_B">
    <property type="entry name" value="SecD_B"/>
    <property type="match status" value="1"/>
</dbReference>
<protein>
    <recommendedName>
        <fullName evidence="9">Protein translocase subunit SecD</fullName>
    </recommendedName>
</protein>
<dbReference type="GO" id="GO:0043952">
    <property type="term" value="P:protein transport by the Sec complex"/>
    <property type="evidence" value="ECO:0007669"/>
    <property type="project" value="UniProtKB-UniRule"/>
</dbReference>
<evidence type="ECO:0000256" key="4">
    <source>
        <dbReference type="ARBA" id="ARBA00022692"/>
    </source>
</evidence>
<dbReference type="InterPro" id="IPR005791">
    <property type="entry name" value="SecD"/>
</dbReference>
<comment type="subunit">
    <text evidence="9">Forms a complex with SecF. Part of the essential Sec protein translocation apparatus which comprises SecA, SecYEG and auxiliary proteins SecDF. Other proteins may also be involved.</text>
</comment>
<feature type="transmembrane region" description="Helical" evidence="9">
    <location>
        <begin position="281"/>
        <end position="298"/>
    </location>
</feature>
<feature type="domain" description="Protein translocase subunit SecDF P1" evidence="11">
    <location>
        <begin position="83"/>
        <end position="139"/>
    </location>
</feature>
<reference evidence="13 14" key="1">
    <citation type="journal article" date="2016" name="Nat. Commun.">
        <title>Thousands of microbial genomes shed light on interconnected biogeochemical processes in an aquifer system.</title>
        <authorList>
            <person name="Anantharaman K."/>
            <person name="Brown C.T."/>
            <person name="Hug L.A."/>
            <person name="Sharon I."/>
            <person name="Castelle C.J."/>
            <person name="Probst A.J."/>
            <person name="Thomas B.C."/>
            <person name="Singh A."/>
            <person name="Wilkins M.J."/>
            <person name="Karaoz U."/>
            <person name="Brodie E.L."/>
            <person name="Williams K.H."/>
            <person name="Hubbard S.S."/>
            <person name="Banfield J.F."/>
        </authorList>
    </citation>
    <scope>NUCLEOTIDE SEQUENCE [LARGE SCALE GENOMIC DNA]</scope>
</reference>
<organism evidence="13 14">
    <name type="scientific">Candidatus Curtissbacteria bacterium RIFOXYA1_FULL_41_14</name>
    <dbReference type="NCBI Taxonomy" id="1797737"/>
    <lineage>
        <taxon>Bacteria</taxon>
        <taxon>Candidatus Curtissiibacteriota</taxon>
    </lineage>
</organism>
<dbReference type="InterPro" id="IPR048634">
    <property type="entry name" value="SecD_SecF_C"/>
</dbReference>
<keyword evidence="4 9" id="KW-0812">Transmembrane</keyword>
<dbReference type="NCBIfam" id="TIGR01129">
    <property type="entry name" value="secD"/>
    <property type="match status" value="1"/>
</dbReference>
<dbReference type="GO" id="GO:0015450">
    <property type="term" value="F:protein-transporting ATPase activity"/>
    <property type="evidence" value="ECO:0007669"/>
    <property type="project" value="InterPro"/>
</dbReference>
<dbReference type="Pfam" id="PF22599">
    <property type="entry name" value="SecDF_P1_head"/>
    <property type="match status" value="1"/>
</dbReference>
<evidence type="ECO:0000256" key="3">
    <source>
        <dbReference type="ARBA" id="ARBA00022475"/>
    </source>
</evidence>
<comment type="similarity">
    <text evidence="9">Belongs to the SecD/SecF family. SecD subfamily.</text>
</comment>
<dbReference type="Gene3D" id="1.20.1640.10">
    <property type="entry name" value="Multidrug efflux transporter AcrB transmembrane domain"/>
    <property type="match status" value="1"/>
</dbReference>
<dbReference type="SUPFAM" id="SSF82866">
    <property type="entry name" value="Multidrug efflux transporter AcrB transmembrane domain"/>
    <property type="match status" value="1"/>
</dbReference>
<evidence type="ECO:0000313" key="14">
    <source>
        <dbReference type="Proteomes" id="UP000176751"/>
    </source>
</evidence>
<feature type="transmembrane region" description="Helical" evidence="9">
    <location>
        <begin position="305"/>
        <end position="325"/>
    </location>
</feature>
<evidence type="ECO:0000256" key="6">
    <source>
        <dbReference type="ARBA" id="ARBA00022989"/>
    </source>
</evidence>
<accession>A0A1F5HBV1</accession>
<dbReference type="AlphaFoldDB" id="A0A1F5HBV1"/>
<evidence type="ECO:0000313" key="13">
    <source>
        <dbReference type="EMBL" id="OGE01664.1"/>
    </source>
</evidence>
<dbReference type="STRING" id="1797737.A2196_02150"/>
<keyword evidence="7 9" id="KW-0811">Translocation</keyword>
<feature type="domain" description="SecDF P1 head subdomain" evidence="12">
    <location>
        <begin position="160"/>
        <end position="259"/>
    </location>
</feature>
<dbReference type="GO" id="GO:0006605">
    <property type="term" value="P:protein targeting"/>
    <property type="evidence" value="ECO:0007669"/>
    <property type="project" value="UniProtKB-UniRule"/>
</dbReference>
<dbReference type="Proteomes" id="UP000176751">
    <property type="component" value="Unassembled WGS sequence"/>
</dbReference>
<comment type="caution">
    <text evidence="13">The sequence shown here is derived from an EMBL/GenBank/DDBJ whole genome shotgun (WGS) entry which is preliminary data.</text>
</comment>
<comment type="caution">
    <text evidence="9">Lacks conserved residue(s) required for the propagation of feature annotation.</text>
</comment>
<dbReference type="PANTHER" id="PTHR30081">
    <property type="entry name" value="PROTEIN-EXPORT MEMBRANE PROTEIN SEC"/>
    <property type="match status" value="1"/>
</dbReference>
<name>A0A1F5HBV1_9BACT</name>
<dbReference type="FunFam" id="1.20.1640.10:FF:000004">
    <property type="entry name" value="Protein translocase subunit SecD"/>
    <property type="match status" value="1"/>
</dbReference>
<sequence length="437" mass="47701">MLKKPRRILFLILILTVAAFYLDLPIIKFKGVELSHPKINTRIFKRDLEPKLGLDLAGGVQLTMSADMTNIEPQDRDTALGSAKDIVENRINSLGVAEPVIQTAKTQSQYRLIVEIPGISDIDQAVSIVKKTAHLEFQIIKADAPPEATYAATPEYFEASGLTGKDLKRATAAPSQDPQSPGYVVNLEFNSEGAKKLEEITTNNLEKPMAMYLDDQPISWPPPIIKAVITDGNAQITGGFTSQQAKQLAIQLNAGALPVPLNIESQTRIGPTIGTDSIQKSLFATAVGLVSVAIFMIVCYRVLGIFAVAALCIYTLIVFAIFKIIPVTLTLAGIAGFVLSIGMAVDANILIFERIKEELRWGKPKHDAFFTGFDRAWSSIRDSNVSSLITTAILFNFGTGSIRGFALTLAIGILVSMFSAITVTRTFIRVFWVRKIE</sequence>
<keyword evidence="3 9" id="KW-1003">Cell membrane</keyword>
<evidence type="ECO:0000259" key="12">
    <source>
        <dbReference type="Pfam" id="PF22599"/>
    </source>
</evidence>
<dbReference type="EMBL" id="MFCA01000025">
    <property type="protein sequence ID" value="OGE01664.1"/>
    <property type="molecule type" value="Genomic_DNA"/>
</dbReference>
<dbReference type="InterPro" id="IPR022813">
    <property type="entry name" value="SecD/SecF_arch_bac"/>
</dbReference>
<dbReference type="Pfam" id="PF02355">
    <property type="entry name" value="SecD_SecF_C"/>
    <property type="match status" value="1"/>
</dbReference>
<dbReference type="PANTHER" id="PTHR30081:SF1">
    <property type="entry name" value="PROTEIN TRANSLOCASE SUBUNIT SECD"/>
    <property type="match status" value="1"/>
</dbReference>
<dbReference type="Gene3D" id="3.30.70.3220">
    <property type="match status" value="1"/>
</dbReference>
<evidence type="ECO:0000256" key="9">
    <source>
        <dbReference type="HAMAP-Rule" id="MF_01463"/>
    </source>
</evidence>
<evidence type="ECO:0000256" key="1">
    <source>
        <dbReference type="ARBA" id="ARBA00004651"/>
    </source>
</evidence>
<comment type="function">
    <text evidence="9">Part of the Sec protein translocase complex. Interacts with the SecYEG preprotein conducting channel. SecDF uses the proton motive force (PMF) to complete protein translocation after the ATP-dependent function of SecA.</text>
</comment>
<evidence type="ECO:0000259" key="11">
    <source>
        <dbReference type="Pfam" id="PF21760"/>
    </source>
</evidence>
<evidence type="ECO:0000256" key="8">
    <source>
        <dbReference type="ARBA" id="ARBA00023136"/>
    </source>
</evidence>
<keyword evidence="5 9" id="KW-0653">Protein transport</keyword>
<dbReference type="GO" id="GO:0005886">
    <property type="term" value="C:plasma membrane"/>
    <property type="evidence" value="ECO:0007669"/>
    <property type="project" value="UniProtKB-SubCell"/>
</dbReference>
<dbReference type="InterPro" id="IPR055344">
    <property type="entry name" value="SecD_SecF_C_bact"/>
</dbReference>
<feature type="transmembrane region" description="Helical" evidence="9">
    <location>
        <begin position="408"/>
        <end position="428"/>
    </location>
</feature>
<keyword evidence="8 9" id="KW-0472">Membrane</keyword>